<gene>
    <name evidence="1" type="ORF">NS115_03640</name>
</gene>
<sequence length="76" mass="8653">MATDNKGREYTPLNVRIYEDEDPDLIKYLEGKPKTWLVKEALRFYRDNKDRPQPVATPLESDEDSTPSGKGLLGGL</sequence>
<organism evidence="1 2">
    <name type="scientific">Paenibacillus jamilae</name>
    <dbReference type="NCBI Taxonomy" id="114136"/>
    <lineage>
        <taxon>Bacteria</taxon>
        <taxon>Bacillati</taxon>
        <taxon>Bacillota</taxon>
        <taxon>Bacilli</taxon>
        <taxon>Bacillales</taxon>
        <taxon>Paenibacillaceae</taxon>
        <taxon>Paenibacillus</taxon>
    </lineage>
</organism>
<keyword evidence="2" id="KW-1185">Reference proteome</keyword>
<name>A0ACC4ZZE0_9BACL</name>
<evidence type="ECO:0000313" key="1">
    <source>
        <dbReference type="EMBL" id="KTS84436.1"/>
    </source>
</evidence>
<comment type="caution">
    <text evidence="1">The sequence shown here is derived from an EMBL/GenBank/DDBJ whole genome shotgun (WGS) entry which is preliminary data.</text>
</comment>
<protein>
    <submittedName>
        <fullName evidence="1">Uncharacterized protein</fullName>
    </submittedName>
</protein>
<reference evidence="1 2" key="1">
    <citation type="journal article" date="2016" name="Front. Microbiol.">
        <title>Genomic Resource of Rice Seed Associated Bacteria.</title>
        <authorList>
            <person name="Midha S."/>
            <person name="Bansal K."/>
            <person name="Sharma S."/>
            <person name="Kumar N."/>
            <person name="Patil P.P."/>
            <person name="Chaudhry V."/>
            <person name="Patil P.B."/>
        </authorList>
    </citation>
    <scope>NUCLEOTIDE SEQUENCE [LARGE SCALE GENOMIC DNA]</scope>
    <source>
        <strain evidence="1 2">NS115</strain>
    </source>
</reference>
<dbReference type="Proteomes" id="UP000074866">
    <property type="component" value="Unassembled WGS sequence"/>
</dbReference>
<evidence type="ECO:0000313" key="2">
    <source>
        <dbReference type="Proteomes" id="UP000074866"/>
    </source>
</evidence>
<dbReference type="EMBL" id="LDRX01000015">
    <property type="protein sequence ID" value="KTS84436.1"/>
    <property type="molecule type" value="Genomic_DNA"/>
</dbReference>
<accession>A0ACC4ZZE0</accession>
<proteinExistence type="predicted"/>